<dbReference type="PIRSF" id="PIRSF037505">
    <property type="entry name" value="Betaine_HMT"/>
    <property type="match status" value="1"/>
</dbReference>
<protein>
    <submittedName>
        <fullName evidence="10">Homocysteine S-methyltransferase family protein</fullName>
    </submittedName>
</protein>
<reference evidence="10" key="1">
    <citation type="journal article" date="2021" name="Environ. Microbiol.">
        <title>Genomic characterization of three novel Desulfobacterota classes expand the metabolic and phylogenetic diversity of the phylum.</title>
        <authorList>
            <person name="Murphy C.L."/>
            <person name="Biggerstaff J."/>
            <person name="Eichhorn A."/>
            <person name="Ewing E."/>
            <person name="Shahan R."/>
            <person name="Soriano D."/>
            <person name="Stewart S."/>
            <person name="VanMol K."/>
            <person name="Walker R."/>
            <person name="Walters P."/>
            <person name="Elshahed M.S."/>
            <person name="Youssef N.H."/>
        </authorList>
    </citation>
    <scope>NUCLEOTIDE SEQUENCE</scope>
    <source>
        <strain evidence="10">Zod_Metabat.24</strain>
    </source>
</reference>
<feature type="binding site" evidence="8">
    <location>
        <position position="276"/>
    </location>
    <ligand>
        <name>Zn(2+)</name>
        <dbReference type="ChEBI" id="CHEBI:29105"/>
    </ligand>
</feature>
<evidence type="ECO:0000313" key="10">
    <source>
        <dbReference type="EMBL" id="MBN1574125.1"/>
    </source>
</evidence>
<dbReference type="GO" id="GO:0008705">
    <property type="term" value="F:methionine synthase activity"/>
    <property type="evidence" value="ECO:0007669"/>
    <property type="project" value="TreeGrafter"/>
</dbReference>
<dbReference type="GO" id="GO:0005829">
    <property type="term" value="C:cytosol"/>
    <property type="evidence" value="ECO:0007669"/>
    <property type="project" value="TreeGrafter"/>
</dbReference>
<dbReference type="PANTHER" id="PTHR45833">
    <property type="entry name" value="METHIONINE SYNTHASE"/>
    <property type="match status" value="1"/>
</dbReference>
<evidence type="ECO:0000313" key="11">
    <source>
        <dbReference type="Proteomes" id="UP000809273"/>
    </source>
</evidence>
<dbReference type="InterPro" id="IPR036589">
    <property type="entry name" value="HCY_dom_sf"/>
</dbReference>
<evidence type="ECO:0000256" key="6">
    <source>
        <dbReference type="ARBA" id="ARBA00023285"/>
    </source>
</evidence>
<keyword evidence="4" id="KW-0949">S-adenosyl-L-methionine</keyword>
<comment type="caution">
    <text evidence="10">The sequence shown here is derived from an EMBL/GenBank/DDBJ whole genome shotgun (WGS) entry which is preliminary data.</text>
</comment>
<evidence type="ECO:0000256" key="1">
    <source>
        <dbReference type="ARBA" id="ARBA00010398"/>
    </source>
</evidence>
<name>A0A9D8KHJ1_9DELT</name>
<dbReference type="SUPFAM" id="SSF82282">
    <property type="entry name" value="Homocysteine S-methyltransferase"/>
    <property type="match status" value="1"/>
</dbReference>
<dbReference type="GO" id="GO:0008270">
    <property type="term" value="F:zinc ion binding"/>
    <property type="evidence" value="ECO:0007669"/>
    <property type="project" value="InterPro"/>
</dbReference>
<dbReference type="Proteomes" id="UP000809273">
    <property type="component" value="Unassembled WGS sequence"/>
</dbReference>
<comment type="similarity">
    <text evidence="1">Belongs to the vitamin-B12 dependent methionine synthase family.</text>
</comment>
<evidence type="ECO:0000256" key="7">
    <source>
        <dbReference type="PIRSR" id="PIRSR037505-2"/>
    </source>
</evidence>
<feature type="domain" description="Hcy-binding" evidence="9">
    <location>
        <begin position="4"/>
        <end position="291"/>
    </location>
</feature>
<dbReference type="InterPro" id="IPR050554">
    <property type="entry name" value="Met_Synthase/Corrinoid"/>
</dbReference>
<dbReference type="GO" id="GO:0050667">
    <property type="term" value="P:homocysteine metabolic process"/>
    <property type="evidence" value="ECO:0007669"/>
    <property type="project" value="TreeGrafter"/>
</dbReference>
<accession>A0A9D8KHJ1</accession>
<evidence type="ECO:0000259" key="9">
    <source>
        <dbReference type="PROSITE" id="PS50970"/>
    </source>
</evidence>
<dbReference type="AlphaFoldDB" id="A0A9D8KHJ1"/>
<dbReference type="EMBL" id="JAFGIX010000066">
    <property type="protein sequence ID" value="MBN1574125.1"/>
    <property type="molecule type" value="Genomic_DNA"/>
</dbReference>
<feature type="binding site" evidence="7 8">
    <location>
        <position position="211"/>
    </location>
    <ligand>
        <name>Zn(2+)</name>
        <dbReference type="ChEBI" id="CHEBI:29105"/>
    </ligand>
</feature>
<dbReference type="InterPro" id="IPR017226">
    <property type="entry name" value="BHMT-like"/>
</dbReference>
<feature type="binding site" evidence="8">
    <location>
        <position position="277"/>
    </location>
    <ligand>
        <name>Zn(2+)</name>
        <dbReference type="ChEBI" id="CHEBI:29105"/>
    </ligand>
</feature>
<dbReference type="PANTHER" id="PTHR45833:SF1">
    <property type="entry name" value="METHIONINE SYNTHASE"/>
    <property type="match status" value="1"/>
</dbReference>
<keyword evidence="3 8" id="KW-0808">Transferase</keyword>
<comment type="cofactor">
    <cofactor evidence="7">
        <name>Zn(2+)</name>
        <dbReference type="ChEBI" id="CHEBI:29105"/>
    </cofactor>
    <text evidence="7">Binds 1 zinc ion per subunit.</text>
</comment>
<dbReference type="Gene3D" id="3.20.20.330">
    <property type="entry name" value="Homocysteine-binding-like domain"/>
    <property type="match status" value="1"/>
</dbReference>
<sequence>MGEIDIKERLKNGNILLLDGAMGTQLILRGIKSGETSETWILTRPDDVSAIHKDYFDAGADIVLTNTFGGTPLKLSHFGLAERAEDVNRRAAELAKSVCPEGRFVAGDIGPTGKLLKPYGDADEEELFENFKLQAKALADGGVDLVIIETMMDLKEGELALKAALTTELPVFACVTFDKKKRGYFTMMGNSPEDVVKSLIDLGATAVGANCTLRIGDMVDLIKEISAVSTVPVIAEPNAGSPELENGKPKYMDGPKEFAQKVPDLISAGAVIVGGCCGTTPETTREIRKIIDSM</sequence>
<gene>
    <name evidence="10" type="ORF">JW984_13090</name>
</gene>
<keyword evidence="5 7" id="KW-0479">Metal-binding</keyword>
<keyword evidence="7 8" id="KW-0862">Zinc</keyword>
<evidence type="ECO:0000256" key="3">
    <source>
        <dbReference type="ARBA" id="ARBA00022679"/>
    </source>
</evidence>
<reference evidence="10" key="2">
    <citation type="submission" date="2021-01" db="EMBL/GenBank/DDBJ databases">
        <authorList>
            <person name="Hahn C.R."/>
            <person name="Youssef N.H."/>
            <person name="Elshahed M."/>
        </authorList>
    </citation>
    <scope>NUCLEOTIDE SEQUENCE</scope>
    <source>
        <strain evidence="10">Zod_Metabat.24</strain>
    </source>
</reference>
<dbReference type="GO" id="GO:0046653">
    <property type="term" value="P:tetrahydrofolate metabolic process"/>
    <property type="evidence" value="ECO:0007669"/>
    <property type="project" value="TreeGrafter"/>
</dbReference>
<dbReference type="InterPro" id="IPR003726">
    <property type="entry name" value="HCY_dom"/>
</dbReference>
<proteinExistence type="inferred from homology"/>
<dbReference type="Pfam" id="PF02574">
    <property type="entry name" value="S-methyl_trans"/>
    <property type="match status" value="1"/>
</dbReference>
<keyword evidence="2 8" id="KW-0489">Methyltransferase</keyword>
<evidence type="ECO:0000256" key="4">
    <source>
        <dbReference type="ARBA" id="ARBA00022691"/>
    </source>
</evidence>
<dbReference type="PROSITE" id="PS50970">
    <property type="entry name" value="HCY"/>
    <property type="match status" value="1"/>
</dbReference>
<dbReference type="GO" id="GO:0032259">
    <property type="term" value="P:methylation"/>
    <property type="evidence" value="ECO:0007669"/>
    <property type="project" value="UniProtKB-KW"/>
</dbReference>
<evidence type="ECO:0000256" key="5">
    <source>
        <dbReference type="ARBA" id="ARBA00022723"/>
    </source>
</evidence>
<organism evidence="10 11">
    <name type="scientific">Candidatus Zymogenus saltonus</name>
    <dbReference type="NCBI Taxonomy" id="2844893"/>
    <lineage>
        <taxon>Bacteria</taxon>
        <taxon>Deltaproteobacteria</taxon>
        <taxon>Candidatus Zymogenia</taxon>
        <taxon>Candidatus Zymogeniales</taxon>
        <taxon>Candidatus Zymogenaceae</taxon>
        <taxon>Candidatus Zymogenus</taxon>
    </lineage>
</organism>
<evidence type="ECO:0000256" key="8">
    <source>
        <dbReference type="PROSITE-ProRule" id="PRU00333"/>
    </source>
</evidence>
<keyword evidence="6" id="KW-0170">Cobalt</keyword>
<evidence type="ECO:0000256" key="2">
    <source>
        <dbReference type="ARBA" id="ARBA00022603"/>
    </source>
</evidence>